<keyword evidence="3" id="KW-1185">Reference proteome</keyword>
<evidence type="ECO:0000313" key="3">
    <source>
        <dbReference type="Proteomes" id="UP001335648"/>
    </source>
</evidence>
<feature type="region of interest" description="Disordered" evidence="1">
    <location>
        <begin position="73"/>
        <end position="96"/>
    </location>
</feature>
<dbReference type="EMBL" id="JAULUE010002063">
    <property type="protein sequence ID" value="KAK5881093.1"/>
    <property type="molecule type" value="Genomic_DNA"/>
</dbReference>
<evidence type="ECO:0000313" key="2">
    <source>
        <dbReference type="EMBL" id="KAK5881093.1"/>
    </source>
</evidence>
<proteinExistence type="predicted"/>
<feature type="compositionally biased region" description="Low complexity" evidence="1">
    <location>
        <begin position="43"/>
        <end position="54"/>
    </location>
</feature>
<reference evidence="2 3" key="1">
    <citation type="journal article" date="2023" name="Mol. Biol. Evol.">
        <title>Genomics of Secondarily Temperate Adaptation in the Only Non-Antarctic Icefish.</title>
        <authorList>
            <person name="Rivera-Colon A.G."/>
            <person name="Rayamajhi N."/>
            <person name="Minhas B.F."/>
            <person name="Madrigal G."/>
            <person name="Bilyk K.T."/>
            <person name="Yoon V."/>
            <person name="Hune M."/>
            <person name="Gregory S."/>
            <person name="Cheng C.H.C."/>
            <person name="Catchen J.M."/>
        </authorList>
    </citation>
    <scope>NUCLEOTIDE SEQUENCE [LARGE SCALE GENOMIC DNA]</scope>
    <source>
        <strain evidence="2">JC2023a</strain>
    </source>
</reference>
<feature type="region of interest" description="Disordered" evidence="1">
    <location>
        <begin position="36"/>
        <end position="56"/>
    </location>
</feature>
<gene>
    <name evidence="2" type="ORF">CesoFtcFv8_021938</name>
</gene>
<dbReference type="AlphaFoldDB" id="A0AAN8GKM8"/>
<evidence type="ECO:0000256" key="1">
    <source>
        <dbReference type="SAM" id="MobiDB-lite"/>
    </source>
</evidence>
<dbReference type="Proteomes" id="UP001335648">
    <property type="component" value="Unassembled WGS sequence"/>
</dbReference>
<sequence length="96" mass="10112">MSLCRDQSFYSLSNRAHTLGTGDKMMVSVSFPAAANPHVHPKASAPPLLPSSPSQGLTELRMGVGVCAAAGRERESERLLTPGGRLFSSDCPSGRN</sequence>
<accession>A0AAN8GKM8</accession>
<name>A0AAN8GKM8_9TELE</name>
<organism evidence="2 3">
    <name type="scientific">Champsocephalus esox</name>
    <name type="common">pike icefish</name>
    <dbReference type="NCBI Taxonomy" id="159716"/>
    <lineage>
        <taxon>Eukaryota</taxon>
        <taxon>Metazoa</taxon>
        <taxon>Chordata</taxon>
        <taxon>Craniata</taxon>
        <taxon>Vertebrata</taxon>
        <taxon>Euteleostomi</taxon>
        <taxon>Actinopterygii</taxon>
        <taxon>Neopterygii</taxon>
        <taxon>Teleostei</taxon>
        <taxon>Neoteleostei</taxon>
        <taxon>Acanthomorphata</taxon>
        <taxon>Eupercaria</taxon>
        <taxon>Perciformes</taxon>
        <taxon>Notothenioidei</taxon>
        <taxon>Channichthyidae</taxon>
        <taxon>Champsocephalus</taxon>
    </lineage>
</organism>
<comment type="caution">
    <text evidence="2">The sequence shown here is derived from an EMBL/GenBank/DDBJ whole genome shotgun (WGS) entry which is preliminary data.</text>
</comment>
<protein>
    <submittedName>
        <fullName evidence="2">Uncharacterized protein</fullName>
    </submittedName>
</protein>